<evidence type="ECO:0000256" key="3">
    <source>
        <dbReference type="ARBA" id="ARBA00007532"/>
    </source>
</evidence>
<comment type="cofactor">
    <cofactor evidence="13">
        <name>FAD</name>
        <dbReference type="ChEBI" id="CHEBI:57692"/>
    </cofactor>
    <text evidence="13">Binds 1 FAD per subunit.</text>
</comment>
<evidence type="ECO:0000256" key="12">
    <source>
        <dbReference type="ARBA" id="ARBA00031183"/>
    </source>
</evidence>
<dbReference type="InterPro" id="IPR050151">
    <property type="entry name" value="Class-I_Pyr_Nuc-Dis_Oxidored"/>
</dbReference>
<dbReference type="Pfam" id="PF02852">
    <property type="entry name" value="Pyr_redox_dim"/>
    <property type="match status" value="1"/>
</dbReference>
<keyword evidence="6" id="KW-0963">Cytoplasm</keyword>
<dbReference type="EMBL" id="SNXI01000024">
    <property type="protein sequence ID" value="TDP28015.1"/>
    <property type="molecule type" value="Genomic_DNA"/>
</dbReference>
<reference evidence="16 17" key="1">
    <citation type="submission" date="2019-03" db="EMBL/GenBank/DDBJ databases">
        <title>Freshwater and sediment microbial communities from various areas in North America, analyzing microbe dynamics in response to fracking.</title>
        <authorList>
            <person name="Lamendella R."/>
        </authorList>
    </citation>
    <scope>NUCLEOTIDE SEQUENCE [LARGE SCALE GENOMIC DNA]</scope>
    <source>
        <strain evidence="16 17">18_TX</strain>
    </source>
</reference>
<dbReference type="SUPFAM" id="SSF55424">
    <property type="entry name" value="FAD/NAD-linked reductases, dimerisation (C-terminal) domain"/>
    <property type="match status" value="1"/>
</dbReference>
<dbReference type="RefSeq" id="WP_133540686.1">
    <property type="nucleotide sequence ID" value="NZ_SNXI01000024.1"/>
</dbReference>
<comment type="subcellular location">
    <subcellularLocation>
        <location evidence="2">Cytoplasm</location>
    </subcellularLocation>
</comment>
<evidence type="ECO:0000256" key="5">
    <source>
        <dbReference type="ARBA" id="ARBA00016603"/>
    </source>
</evidence>
<feature type="binding site" evidence="13">
    <location>
        <position position="278"/>
    </location>
    <ligand>
        <name>NAD(+)</name>
        <dbReference type="ChEBI" id="CHEBI:57540"/>
    </ligand>
</feature>
<feature type="domain" description="Pyridine nucleotide-disulphide oxidoreductase dimerisation" evidence="14">
    <location>
        <begin position="354"/>
        <end position="465"/>
    </location>
</feature>
<keyword evidence="16" id="KW-0670">Pyruvate</keyword>
<comment type="function">
    <text evidence="1">Conversion of NADPH, generated by peripheral catabolic pathways, to NADH, which can enter the respiratory chain for energy generation.</text>
</comment>
<dbReference type="Proteomes" id="UP000295531">
    <property type="component" value="Unassembled WGS sequence"/>
</dbReference>
<keyword evidence="17" id="KW-1185">Reference proteome</keyword>
<comment type="caution">
    <text evidence="16">The sequence shown here is derived from an EMBL/GenBank/DDBJ whole genome shotgun (WGS) entry which is preliminary data.</text>
</comment>
<dbReference type="InterPro" id="IPR023753">
    <property type="entry name" value="FAD/NAD-binding_dom"/>
</dbReference>
<dbReference type="GO" id="GO:0006103">
    <property type="term" value="P:2-oxoglutarate metabolic process"/>
    <property type="evidence" value="ECO:0007669"/>
    <property type="project" value="TreeGrafter"/>
</dbReference>
<dbReference type="InterPro" id="IPR004099">
    <property type="entry name" value="Pyr_nucl-diS_OxRdtase_dimer"/>
</dbReference>
<dbReference type="GO" id="GO:0004148">
    <property type="term" value="F:dihydrolipoyl dehydrogenase (NADH) activity"/>
    <property type="evidence" value="ECO:0007669"/>
    <property type="project" value="TreeGrafter"/>
</dbReference>
<dbReference type="FunFam" id="3.30.390.30:FF:000002">
    <property type="entry name" value="Soluble pyridine nucleotide transhydrogenase"/>
    <property type="match status" value="1"/>
</dbReference>
<dbReference type="Gene3D" id="3.30.390.30">
    <property type="match status" value="1"/>
</dbReference>
<keyword evidence="11 13" id="KW-0520">NAD</keyword>
<evidence type="ECO:0000256" key="1">
    <source>
        <dbReference type="ARBA" id="ARBA00002842"/>
    </source>
</evidence>
<evidence type="ECO:0000256" key="9">
    <source>
        <dbReference type="ARBA" id="ARBA00022857"/>
    </source>
</evidence>
<evidence type="ECO:0000256" key="2">
    <source>
        <dbReference type="ARBA" id="ARBA00004496"/>
    </source>
</evidence>
<dbReference type="PANTHER" id="PTHR22912">
    <property type="entry name" value="DISULFIDE OXIDOREDUCTASE"/>
    <property type="match status" value="1"/>
</dbReference>
<dbReference type="InterPro" id="IPR001100">
    <property type="entry name" value="Pyr_nuc-diS_OxRdtase"/>
</dbReference>
<dbReference type="PRINTS" id="PR00368">
    <property type="entry name" value="FADPNR"/>
</dbReference>
<proteinExistence type="inferred from homology"/>
<feature type="binding site" evidence="13">
    <location>
        <begin position="191"/>
        <end position="198"/>
    </location>
    <ligand>
        <name>NAD(+)</name>
        <dbReference type="ChEBI" id="CHEBI:57540"/>
    </ligand>
</feature>
<dbReference type="Pfam" id="PF07992">
    <property type="entry name" value="Pyr_redox_2"/>
    <property type="match status" value="1"/>
</dbReference>
<keyword evidence="9" id="KW-0521">NADP</keyword>
<dbReference type="PRINTS" id="PR00411">
    <property type="entry name" value="PNDRDTASEI"/>
</dbReference>
<keyword evidence="8 13" id="KW-0274">FAD</keyword>
<dbReference type="GO" id="GO:0003957">
    <property type="term" value="F:NAD(P)+ transhydrogenase (Si-specific) activity"/>
    <property type="evidence" value="ECO:0007669"/>
    <property type="project" value="UniProtKB-EC"/>
</dbReference>
<dbReference type="GO" id="GO:0050660">
    <property type="term" value="F:flavin adenine dinucleotide binding"/>
    <property type="evidence" value="ECO:0007669"/>
    <property type="project" value="TreeGrafter"/>
</dbReference>
<dbReference type="EC" id="1.6.1.1" evidence="4"/>
<dbReference type="PANTHER" id="PTHR22912:SF93">
    <property type="entry name" value="SOLUBLE PYRIDINE NUCLEOTIDE TRANSHYDROGENASE"/>
    <property type="match status" value="1"/>
</dbReference>
<dbReference type="PIRSF" id="PIRSF000350">
    <property type="entry name" value="Mercury_reductase_MerA"/>
    <property type="match status" value="1"/>
</dbReference>
<keyword evidence="10" id="KW-0560">Oxidoreductase</keyword>
<dbReference type="OrthoDB" id="9800167at2"/>
<organism evidence="16 17">
    <name type="scientific">Idiomarina aquatica</name>
    <dbReference type="NCBI Taxonomy" id="1327752"/>
    <lineage>
        <taxon>Bacteria</taxon>
        <taxon>Pseudomonadati</taxon>
        <taxon>Pseudomonadota</taxon>
        <taxon>Gammaproteobacteria</taxon>
        <taxon>Alteromonadales</taxon>
        <taxon>Idiomarinaceae</taxon>
        <taxon>Idiomarina</taxon>
    </lineage>
</organism>
<evidence type="ECO:0000259" key="14">
    <source>
        <dbReference type="Pfam" id="PF02852"/>
    </source>
</evidence>
<feature type="binding site" evidence="13">
    <location>
        <begin position="154"/>
        <end position="156"/>
    </location>
    <ligand>
        <name>FAD</name>
        <dbReference type="ChEBI" id="CHEBI:57692"/>
    </ligand>
</feature>
<feature type="binding site" evidence="13">
    <location>
        <position position="62"/>
    </location>
    <ligand>
        <name>FAD</name>
        <dbReference type="ChEBI" id="CHEBI:57692"/>
    </ligand>
</feature>
<dbReference type="Gene3D" id="3.50.50.60">
    <property type="entry name" value="FAD/NAD(P)-binding domain"/>
    <property type="match status" value="2"/>
</dbReference>
<dbReference type="SUPFAM" id="SSF51905">
    <property type="entry name" value="FAD/NAD(P)-binding domain"/>
    <property type="match status" value="1"/>
</dbReference>
<accession>A0A4R6NXV3</accession>
<evidence type="ECO:0000256" key="10">
    <source>
        <dbReference type="ARBA" id="ARBA00023002"/>
    </source>
</evidence>
<dbReference type="GO" id="GO:0005829">
    <property type="term" value="C:cytosol"/>
    <property type="evidence" value="ECO:0007669"/>
    <property type="project" value="TreeGrafter"/>
</dbReference>
<dbReference type="InterPro" id="IPR016156">
    <property type="entry name" value="FAD/NAD-linked_Rdtase_dimer_sf"/>
</dbReference>
<dbReference type="NCBIfam" id="NF003585">
    <property type="entry name" value="PRK05249.1"/>
    <property type="match status" value="1"/>
</dbReference>
<keyword evidence="7" id="KW-0285">Flavoprotein</keyword>
<feature type="binding site" evidence="13">
    <location>
        <position position="319"/>
    </location>
    <ligand>
        <name>FAD</name>
        <dbReference type="ChEBI" id="CHEBI:57692"/>
    </ligand>
</feature>
<evidence type="ECO:0000256" key="8">
    <source>
        <dbReference type="ARBA" id="ARBA00022827"/>
    </source>
</evidence>
<evidence type="ECO:0000256" key="11">
    <source>
        <dbReference type="ARBA" id="ARBA00023027"/>
    </source>
</evidence>
<protein>
    <recommendedName>
        <fullName evidence="5">Soluble pyridine nucleotide transhydrogenase</fullName>
        <ecNumber evidence="4">1.6.1.1</ecNumber>
    </recommendedName>
    <alternativeName>
        <fullName evidence="12">NAD(P)(+) transhydrogenase [B-specific]</fullName>
    </alternativeName>
</protein>
<evidence type="ECO:0000256" key="6">
    <source>
        <dbReference type="ARBA" id="ARBA00022490"/>
    </source>
</evidence>
<comment type="similarity">
    <text evidence="3">Belongs to the class-I pyridine nucleotide-disulfide oxidoreductase family.</text>
</comment>
<gene>
    <name evidence="16" type="ORF">DEU29_12411</name>
</gene>
<evidence type="ECO:0000259" key="15">
    <source>
        <dbReference type="Pfam" id="PF07992"/>
    </source>
</evidence>
<evidence type="ECO:0000313" key="17">
    <source>
        <dbReference type="Proteomes" id="UP000295531"/>
    </source>
</evidence>
<evidence type="ECO:0000313" key="16">
    <source>
        <dbReference type="EMBL" id="TDP28015.1"/>
    </source>
</evidence>
<dbReference type="AlphaFoldDB" id="A0A4R6NXV3"/>
<evidence type="ECO:0000256" key="13">
    <source>
        <dbReference type="PIRSR" id="PIRSR000350-3"/>
    </source>
</evidence>
<sequence length="473" mass="51631">MVKNAGKKPSTETNFDAVVIGTGPGGEGAAMQLAKSGKKVAVVERHQSIGGGCTHWGTIPSKALRHAVSRLIEYNNNPLFTGTGWQSGMTFSQILHYASGVIRKQVKLRSSFYQRNNVTVIHGAASFVDANRIKVTKNDGSFDYLNVKQVVIATGSRPYRPKDIDFGHARIYDSDTVLSLDKDPRNILIYGAGVIGSEYASIFRGMGVKVDLINQRDRLLSFLDAEISDALSYHLRNNGVVIRHNEEYESITGHDDGVTLKTKSGKVMKADCLLFANGRSGNIEALNVDAVGLKPNYRGQLEVDENYQTQVDNIYAVGDIIGYPSLASAAYDQGRICATAMLNGSADESLISDIPTGIYTIPEISSVGKTEEELTAAKVPYEVGRAQFKHLARAQISGNNVGCLKLLFHRETRELLGLHCFGERASEIVHIGQAIMEQKGEGNTIDYFVNTTFNYPTMAEAYRVAALNGINRL</sequence>
<name>A0A4R6NXV3_9GAMM</name>
<dbReference type="InterPro" id="IPR036188">
    <property type="entry name" value="FAD/NAD-bd_sf"/>
</dbReference>
<dbReference type="FunFam" id="3.50.50.60:FF:000008">
    <property type="entry name" value="Soluble pyridine nucleotide transhydrogenase"/>
    <property type="match status" value="1"/>
</dbReference>
<feature type="domain" description="FAD/NAD(P)-binding" evidence="15">
    <location>
        <begin position="16"/>
        <end position="334"/>
    </location>
</feature>
<keyword evidence="13" id="KW-0547">Nucleotide-binding</keyword>
<evidence type="ECO:0000256" key="7">
    <source>
        <dbReference type="ARBA" id="ARBA00022630"/>
    </source>
</evidence>
<evidence type="ECO:0000256" key="4">
    <source>
        <dbReference type="ARBA" id="ARBA00012772"/>
    </source>
</evidence>